<dbReference type="Pfam" id="PF18928">
    <property type="entry name" value="DUF5677"/>
    <property type="match status" value="1"/>
</dbReference>
<keyword evidence="2" id="KW-1185">Reference proteome</keyword>
<dbReference type="AlphaFoldDB" id="H6NDR8"/>
<organism evidence="1 2">
    <name type="scientific">Paenibacillus mucilaginosus 3016</name>
    <dbReference type="NCBI Taxonomy" id="1116391"/>
    <lineage>
        <taxon>Bacteria</taxon>
        <taxon>Bacillati</taxon>
        <taxon>Bacillota</taxon>
        <taxon>Bacilli</taxon>
        <taxon>Bacillales</taxon>
        <taxon>Paenibacillaceae</taxon>
        <taxon>Paenibacillus</taxon>
    </lineage>
</organism>
<evidence type="ECO:0000313" key="1">
    <source>
        <dbReference type="EMBL" id="AFC32117.1"/>
    </source>
</evidence>
<dbReference type="EMBL" id="CP003235">
    <property type="protein sequence ID" value="AFC32117.1"/>
    <property type="molecule type" value="Genomic_DNA"/>
</dbReference>
<gene>
    <name evidence="1" type="ORF">PM3016_5417</name>
</gene>
<evidence type="ECO:0000313" key="2">
    <source>
        <dbReference type="Proteomes" id="UP000007523"/>
    </source>
</evidence>
<accession>H6NDR8</accession>
<dbReference type="InterPro" id="IPR043733">
    <property type="entry name" value="DUF5677"/>
</dbReference>
<protein>
    <submittedName>
        <fullName evidence="1">Uncharacterized protein</fullName>
    </submittedName>
</protein>
<dbReference type="Proteomes" id="UP000007523">
    <property type="component" value="Chromosome"/>
</dbReference>
<dbReference type="KEGG" id="pmq:PM3016_5417"/>
<reference evidence="1 2" key="1">
    <citation type="journal article" date="2012" name="J. Bacteriol.">
        <title>Complete Genome Sequence of Paenibacillus mucilaginosus 3016, a Bacterium Functional as Microbial Fertilizer.</title>
        <authorList>
            <person name="Ma M."/>
            <person name="Wang Z."/>
            <person name="Li L."/>
            <person name="Jiang X."/>
            <person name="Guan D."/>
            <person name="Cao F."/>
            <person name="Chen H."/>
            <person name="Wang X."/>
            <person name="Shen D."/>
            <person name="Du B."/>
            <person name="Li J."/>
        </authorList>
    </citation>
    <scope>NUCLEOTIDE SEQUENCE [LARGE SCALE GENOMIC DNA]</scope>
    <source>
        <strain evidence="1 2">3016</strain>
    </source>
</reference>
<proteinExistence type="predicted"/>
<name>H6NDR8_9BACL</name>
<dbReference type="HOGENOM" id="CLU_936408_0_0_9"/>
<dbReference type="RefSeq" id="WP_014371553.1">
    <property type="nucleotide sequence ID" value="NC_016935.1"/>
</dbReference>
<sequence length="297" mass="34434">MAEKIVSLSSLWTEEINKVPPNFYKDRFQNLVAVLHTSDVLLEALNKKKLNPVKMKPLDFICMHYFAHAYNLATSIFYLCKNGMGSSCIILIRALLESLINCSYLWLCKKINGNENERNAWMEYEYIERSKMSNLWSNMQKNRQKINIPLVQPNDLFTQEKRNELSVARSQFKLKYGSENWAVHPNVDERARRVDSCRSFYDHTGIFLEEDYVTIYKWASELVHGSPASASSFIDESFNCGLQFEIGASKKNIDIILPICTRIMIGMLFLLNHIYHLDVDLTAQLRTAGLNKVQDRK</sequence>